<reference evidence="3 4" key="1">
    <citation type="journal article" date="2018" name="Cell">
        <title>The Chara Genome: Secondary Complexity and Implications for Plant Terrestrialization.</title>
        <authorList>
            <person name="Nishiyama T."/>
            <person name="Sakayama H."/>
            <person name="Vries J.D."/>
            <person name="Buschmann H."/>
            <person name="Saint-Marcoux D."/>
            <person name="Ullrich K.K."/>
            <person name="Haas F.B."/>
            <person name="Vanderstraeten L."/>
            <person name="Becker D."/>
            <person name="Lang D."/>
            <person name="Vosolsobe S."/>
            <person name="Rombauts S."/>
            <person name="Wilhelmsson P.K.I."/>
            <person name="Janitza P."/>
            <person name="Kern R."/>
            <person name="Heyl A."/>
            <person name="Rumpler F."/>
            <person name="Villalobos L.I.A.C."/>
            <person name="Clay J.M."/>
            <person name="Skokan R."/>
            <person name="Toyoda A."/>
            <person name="Suzuki Y."/>
            <person name="Kagoshima H."/>
            <person name="Schijlen E."/>
            <person name="Tajeshwar N."/>
            <person name="Catarino B."/>
            <person name="Hetherington A.J."/>
            <person name="Saltykova A."/>
            <person name="Bonnot C."/>
            <person name="Breuninger H."/>
            <person name="Symeonidi A."/>
            <person name="Radhakrishnan G.V."/>
            <person name="Van Nieuwerburgh F."/>
            <person name="Deforce D."/>
            <person name="Chang C."/>
            <person name="Karol K.G."/>
            <person name="Hedrich R."/>
            <person name="Ulvskov P."/>
            <person name="Glockner G."/>
            <person name="Delwiche C.F."/>
            <person name="Petrasek J."/>
            <person name="Van de Peer Y."/>
            <person name="Friml J."/>
            <person name="Beilby M."/>
            <person name="Dolan L."/>
            <person name="Kohara Y."/>
            <person name="Sugano S."/>
            <person name="Fujiyama A."/>
            <person name="Delaux P.-M."/>
            <person name="Quint M."/>
            <person name="TheiBen G."/>
            <person name="Hagemann M."/>
            <person name="Harholt J."/>
            <person name="Dunand C."/>
            <person name="Zachgo S."/>
            <person name="Langdale J."/>
            <person name="Maumus F."/>
            <person name="Straeten D.V.D."/>
            <person name="Gould S.B."/>
            <person name="Rensing S.A."/>
        </authorList>
    </citation>
    <scope>NUCLEOTIDE SEQUENCE [LARGE SCALE GENOMIC DNA]</scope>
    <source>
        <strain evidence="3 4">S276</strain>
    </source>
</reference>
<feature type="compositionally biased region" description="Basic and acidic residues" evidence="1">
    <location>
        <begin position="311"/>
        <end position="323"/>
    </location>
</feature>
<name>A0A388JLY4_CHABU</name>
<protein>
    <recommendedName>
        <fullName evidence="2">Brix domain-containing protein</fullName>
    </recommendedName>
</protein>
<evidence type="ECO:0000313" key="3">
    <source>
        <dbReference type="EMBL" id="GBG58826.1"/>
    </source>
</evidence>
<sequence>MLPNTALRLKESSRNNMKDFLQVAGPLGVTHFMALSTTKESPYLRIMKTPRGPTLTFKIHNYSLAKDVALSQKRPKSPPAIYANPPLVVMNNFGQNEDHLKLITIMFQNMFPPINVNTVKLANCRRVLLLNYNKDTQRIDFRHFLITAQPVGVARNIRKLVQKHQVPDLGGLQDVSEFLRSGYGSESEVEEETSRVTLPQDLKGGGNRASNQSAVKLQEIGPRMELQLIKVEAGLCSGDVLFHAYVHKTPEEIAALREQAEKKEVLRKQRKAEQEANVKRKMAKASKRGRKERRGAQEDAHQGSEDEGDADGDRGRGDGSEKQRTRKMTTTAGRFLAGKARHGASSHRLGVRHSKTGFKKSGQSRKQHA</sequence>
<dbReference type="PANTHER" id="PTHR12661">
    <property type="entry name" value="PETER PAN-RELATED"/>
    <property type="match status" value="1"/>
</dbReference>
<dbReference type="OMA" id="RRCMLIN"/>
<evidence type="ECO:0000256" key="1">
    <source>
        <dbReference type="SAM" id="MobiDB-lite"/>
    </source>
</evidence>
<feature type="region of interest" description="Disordered" evidence="1">
    <location>
        <begin position="185"/>
        <end position="211"/>
    </location>
</feature>
<feature type="domain" description="Brix" evidence="2">
    <location>
        <begin position="1"/>
        <end position="237"/>
    </location>
</feature>
<feature type="compositionally biased region" description="Basic and acidic residues" evidence="1">
    <location>
        <begin position="265"/>
        <end position="278"/>
    </location>
</feature>
<feature type="compositionally biased region" description="Basic residues" evidence="1">
    <location>
        <begin position="279"/>
        <end position="293"/>
    </location>
</feature>
<dbReference type="OrthoDB" id="10261452at2759"/>
<accession>A0A388JLY4</accession>
<dbReference type="InterPro" id="IPR007109">
    <property type="entry name" value="Brix"/>
</dbReference>
<proteinExistence type="predicted"/>
<dbReference type="PANTHER" id="PTHR12661:SF5">
    <property type="entry name" value="SUPPRESSOR OF SWI4 1 HOMOLOG"/>
    <property type="match status" value="1"/>
</dbReference>
<dbReference type="Gramene" id="GBG58826">
    <property type="protein sequence ID" value="GBG58826"/>
    <property type="gene ID" value="CBR_g227"/>
</dbReference>
<dbReference type="GO" id="GO:0030687">
    <property type="term" value="C:preribosome, large subunit precursor"/>
    <property type="evidence" value="ECO:0007669"/>
    <property type="project" value="TreeGrafter"/>
</dbReference>
<dbReference type="SMART" id="SM00879">
    <property type="entry name" value="Brix"/>
    <property type="match status" value="1"/>
</dbReference>
<dbReference type="GO" id="GO:0019843">
    <property type="term" value="F:rRNA binding"/>
    <property type="evidence" value="ECO:0007669"/>
    <property type="project" value="InterPro"/>
</dbReference>
<dbReference type="GO" id="GO:0000027">
    <property type="term" value="P:ribosomal large subunit assembly"/>
    <property type="evidence" value="ECO:0007669"/>
    <property type="project" value="TreeGrafter"/>
</dbReference>
<dbReference type="STRING" id="69332.A0A388JLY4"/>
<dbReference type="GO" id="GO:0006364">
    <property type="term" value="P:rRNA processing"/>
    <property type="evidence" value="ECO:0007669"/>
    <property type="project" value="InterPro"/>
</dbReference>
<feature type="compositionally biased region" description="Basic and acidic residues" evidence="1">
    <location>
        <begin position="294"/>
        <end position="304"/>
    </location>
</feature>
<feature type="compositionally biased region" description="Basic residues" evidence="1">
    <location>
        <begin position="339"/>
        <end position="369"/>
    </location>
</feature>
<keyword evidence="4" id="KW-1185">Reference proteome</keyword>
<evidence type="ECO:0000259" key="2">
    <source>
        <dbReference type="PROSITE" id="PS50833"/>
    </source>
</evidence>
<dbReference type="InterPro" id="IPR045112">
    <property type="entry name" value="PPAN-like"/>
</dbReference>
<dbReference type="EMBL" id="BFEA01000001">
    <property type="protein sequence ID" value="GBG58826.1"/>
    <property type="molecule type" value="Genomic_DNA"/>
</dbReference>
<dbReference type="SUPFAM" id="SSF52954">
    <property type="entry name" value="Class II aaRS ABD-related"/>
    <property type="match status" value="1"/>
</dbReference>
<dbReference type="Pfam" id="PF04427">
    <property type="entry name" value="Brix"/>
    <property type="match status" value="1"/>
</dbReference>
<organism evidence="3 4">
    <name type="scientific">Chara braunii</name>
    <name type="common">Braun's stonewort</name>
    <dbReference type="NCBI Taxonomy" id="69332"/>
    <lineage>
        <taxon>Eukaryota</taxon>
        <taxon>Viridiplantae</taxon>
        <taxon>Streptophyta</taxon>
        <taxon>Charophyceae</taxon>
        <taxon>Charales</taxon>
        <taxon>Characeae</taxon>
        <taxon>Chara</taxon>
    </lineage>
</organism>
<evidence type="ECO:0000313" key="4">
    <source>
        <dbReference type="Proteomes" id="UP000265515"/>
    </source>
</evidence>
<comment type="caution">
    <text evidence="3">The sequence shown here is derived from an EMBL/GenBank/DDBJ whole genome shotgun (WGS) entry which is preliminary data.</text>
</comment>
<dbReference type="Proteomes" id="UP000265515">
    <property type="component" value="Unassembled WGS sequence"/>
</dbReference>
<gene>
    <name evidence="3" type="ORF">CBR_g227</name>
</gene>
<dbReference type="AlphaFoldDB" id="A0A388JLY4"/>
<feature type="region of interest" description="Disordered" evidence="1">
    <location>
        <begin position="265"/>
        <end position="369"/>
    </location>
</feature>
<dbReference type="PROSITE" id="PS50833">
    <property type="entry name" value="BRIX"/>
    <property type="match status" value="1"/>
</dbReference>